<evidence type="ECO:0000313" key="1">
    <source>
        <dbReference type="EMBL" id="RXE59173.1"/>
    </source>
</evidence>
<name>A0A4Q0I4E6_9FIRM</name>
<dbReference type="EMBL" id="RLII01000008">
    <property type="protein sequence ID" value="RXE59173.1"/>
    <property type="molecule type" value="Genomic_DNA"/>
</dbReference>
<dbReference type="OrthoDB" id="9770068at2"/>
<dbReference type="AlphaFoldDB" id="A0A4Q0I4E6"/>
<gene>
    <name evidence="1" type="primary">spoVAD</name>
    <name evidence="1" type="ORF">EFD62_08485</name>
</gene>
<reference evidence="2" key="1">
    <citation type="submission" date="2018-11" db="EMBL/GenBank/DDBJ databases">
        <title>Genome sequencing of a novel mesophilic and cellulolytic organism within the genus Hungateiclostridium.</title>
        <authorList>
            <person name="Rettenmaier R."/>
            <person name="Liebl W."/>
            <person name="Zverlov V."/>
        </authorList>
    </citation>
    <scope>NUCLEOTIDE SEQUENCE [LARGE SCALE GENOMIC DNA]</scope>
    <source>
        <strain evidence="2">N2K1</strain>
    </source>
</reference>
<dbReference type="PIRSF" id="PIRSF011570">
    <property type="entry name" value="SpoVAD"/>
    <property type="match status" value="1"/>
</dbReference>
<organism evidence="1 2">
    <name type="scientific">Acetivibrio mesophilus</name>
    <dbReference type="NCBI Taxonomy" id="2487273"/>
    <lineage>
        <taxon>Bacteria</taxon>
        <taxon>Bacillati</taxon>
        <taxon>Bacillota</taxon>
        <taxon>Clostridia</taxon>
        <taxon>Eubacteriales</taxon>
        <taxon>Oscillospiraceae</taxon>
        <taxon>Acetivibrio</taxon>
    </lineage>
</organism>
<dbReference type="Gene3D" id="3.40.47.40">
    <property type="entry name" value="Stage V sporulation protein AD"/>
    <property type="match status" value="1"/>
</dbReference>
<keyword evidence="2" id="KW-1185">Reference proteome</keyword>
<comment type="caution">
    <text evidence="1">The sequence shown here is derived from an EMBL/GenBank/DDBJ whole genome shotgun (WGS) entry which is preliminary data.</text>
</comment>
<dbReference type="Proteomes" id="UP000289166">
    <property type="component" value="Unassembled WGS sequence"/>
</dbReference>
<protein>
    <submittedName>
        <fullName evidence="1">Stage V sporulation protein AD</fullName>
    </submittedName>
</protein>
<proteinExistence type="predicted"/>
<dbReference type="RefSeq" id="WP_069194340.1">
    <property type="nucleotide sequence ID" value="NZ_RLII01000008.1"/>
</dbReference>
<dbReference type="NCBIfam" id="TIGR02845">
    <property type="entry name" value="spore_V_AD"/>
    <property type="match status" value="1"/>
</dbReference>
<dbReference type="SUPFAM" id="SSF53901">
    <property type="entry name" value="Thiolase-like"/>
    <property type="match status" value="1"/>
</dbReference>
<dbReference type="Pfam" id="PF07451">
    <property type="entry name" value="SpoVAD"/>
    <property type="match status" value="1"/>
</dbReference>
<evidence type="ECO:0000313" key="2">
    <source>
        <dbReference type="Proteomes" id="UP000289166"/>
    </source>
</evidence>
<dbReference type="InterPro" id="IPR038369">
    <property type="entry name" value="SpoVAD_sf"/>
</dbReference>
<dbReference type="NCBIfam" id="NF006160">
    <property type="entry name" value="PRK08304.1"/>
    <property type="match status" value="1"/>
</dbReference>
<dbReference type="InterPro" id="IPR016039">
    <property type="entry name" value="Thiolase-like"/>
</dbReference>
<sequence>MASKRLGKQTVMLQNPPSIISTASIVGPKEGKGPLRLFFDNIIDDEMWGEKSWEKAESKLIRETFSKVLQKADKTSQEINYVISGDLLNQCIAANFGLRESDVPFLGVYGACSTMAESMSIGAMLVDGGFADDVVCITSSHFCSAEKQFRFPLELGTQRPPAAQWTVTGSGGALISSKGAGPYITHITTGKIVDMGIKDANNMGAAMAPAAVDTIVTHFKDTGFAPESYDLIVTGDLGAIGKEICIELVREQGFNIANIYNDCGVMIYDREKQDTHAGGSGCGCAATVFAGFIYKKLMDGSLKNVLFIATGALLSPVSTQQGESIPSVAHAVSITTSLQQ</sequence>
<dbReference type="GO" id="GO:0016746">
    <property type="term" value="F:acyltransferase activity"/>
    <property type="evidence" value="ECO:0007669"/>
    <property type="project" value="InterPro"/>
</dbReference>
<accession>A0A4Q0I4E6</accession>
<dbReference type="InterPro" id="IPR010894">
    <property type="entry name" value="SpoVAD"/>
</dbReference>